<organism evidence="2 3">
    <name type="scientific">Hucho hucho</name>
    <name type="common">huchen</name>
    <dbReference type="NCBI Taxonomy" id="62062"/>
    <lineage>
        <taxon>Eukaryota</taxon>
        <taxon>Metazoa</taxon>
        <taxon>Chordata</taxon>
        <taxon>Craniata</taxon>
        <taxon>Vertebrata</taxon>
        <taxon>Euteleostomi</taxon>
        <taxon>Actinopterygii</taxon>
        <taxon>Neopterygii</taxon>
        <taxon>Teleostei</taxon>
        <taxon>Protacanthopterygii</taxon>
        <taxon>Salmoniformes</taxon>
        <taxon>Salmonidae</taxon>
        <taxon>Salmoninae</taxon>
        <taxon>Hucho</taxon>
    </lineage>
</organism>
<reference evidence="2" key="2">
    <citation type="submission" date="2025-08" db="UniProtKB">
        <authorList>
            <consortium name="Ensembl"/>
        </authorList>
    </citation>
    <scope>IDENTIFICATION</scope>
</reference>
<keyword evidence="1" id="KW-0812">Transmembrane</keyword>
<dbReference type="Gene3D" id="3.30.900.20">
    <property type="match status" value="2"/>
</dbReference>
<evidence type="ECO:0000313" key="2">
    <source>
        <dbReference type="Ensembl" id="ENSHHUP00000073103.1"/>
    </source>
</evidence>
<protein>
    <submittedName>
        <fullName evidence="2">Uncharacterized protein</fullName>
    </submittedName>
</protein>
<evidence type="ECO:0000313" key="3">
    <source>
        <dbReference type="Proteomes" id="UP000314982"/>
    </source>
</evidence>
<reference evidence="2" key="3">
    <citation type="submission" date="2025-09" db="UniProtKB">
        <authorList>
            <consortium name="Ensembl"/>
        </authorList>
    </citation>
    <scope>IDENTIFICATION</scope>
</reference>
<name>A0A4W5QGP3_9TELE</name>
<sequence length="221" mass="24484">VITETSPDTTTTVPSLAPSKQVEADNAETLKRVNEVVFPGSVTEEGCCHFVSEILRCILYQSQQLPLTYDQLVYCQSRPQAAMQVSAGEGTISERVWTGDGASVPSKTLRRFSNNFSLCLVPCVLLLLLGSSFLPKELYESLRISSCLRDCGFGWFRPKLDFKVPTWVKRQVTSLSCVSASGPSLGGGQTDWQDYVWFQDPHGYQRLQQVTMKGFPTTAIV</sequence>
<dbReference type="Ensembl" id="ENSHHUT00000075512.1">
    <property type="protein sequence ID" value="ENSHHUP00000073103.1"/>
    <property type="gene ID" value="ENSHHUG00000042923.1"/>
</dbReference>
<dbReference type="PANTHER" id="PTHR15681:SF1">
    <property type="entry name" value="MAD2L1-BINDING PROTEIN"/>
    <property type="match status" value="1"/>
</dbReference>
<dbReference type="PANTHER" id="PTHR15681">
    <property type="entry name" value="MAD2L1-BINDING PROTEIN"/>
    <property type="match status" value="1"/>
</dbReference>
<dbReference type="Proteomes" id="UP000314982">
    <property type="component" value="Unassembled WGS sequence"/>
</dbReference>
<dbReference type="InterPro" id="IPR009511">
    <property type="entry name" value="MAD1/Cdc20-bound-Mad2-bd"/>
</dbReference>
<proteinExistence type="predicted"/>
<keyword evidence="1" id="KW-1133">Transmembrane helix</keyword>
<keyword evidence="1" id="KW-0472">Membrane</keyword>
<dbReference type="STRING" id="62062.ENSHHUP00000073103"/>
<dbReference type="GO" id="GO:0007096">
    <property type="term" value="P:regulation of exit from mitosis"/>
    <property type="evidence" value="ECO:0007669"/>
    <property type="project" value="InterPro"/>
</dbReference>
<reference evidence="3" key="1">
    <citation type="submission" date="2018-06" db="EMBL/GenBank/DDBJ databases">
        <title>Genome assembly of Danube salmon.</title>
        <authorList>
            <person name="Macqueen D.J."/>
            <person name="Gundappa M.K."/>
        </authorList>
    </citation>
    <scope>NUCLEOTIDE SEQUENCE [LARGE SCALE GENOMIC DNA]</scope>
</reference>
<accession>A0A4W5QGP3</accession>
<feature type="transmembrane region" description="Helical" evidence="1">
    <location>
        <begin position="116"/>
        <end position="134"/>
    </location>
</feature>
<keyword evidence="3" id="KW-1185">Reference proteome</keyword>
<dbReference type="InterPro" id="IPR053729">
    <property type="entry name" value="MAD2L1BP_domain_sf"/>
</dbReference>
<dbReference type="GO" id="GO:0005634">
    <property type="term" value="C:nucleus"/>
    <property type="evidence" value="ECO:0007669"/>
    <property type="project" value="InterPro"/>
</dbReference>
<dbReference type="AlphaFoldDB" id="A0A4W5QGP3"/>
<evidence type="ECO:0000256" key="1">
    <source>
        <dbReference type="SAM" id="Phobius"/>
    </source>
</evidence>
<dbReference type="Pfam" id="PF06581">
    <property type="entry name" value="p31comet"/>
    <property type="match status" value="2"/>
</dbReference>